<proteinExistence type="predicted"/>
<comment type="caution">
    <text evidence="2">The sequence shown here is derived from an EMBL/GenBank/DDBJ whole genome shotgun (WGS) entry which is preliminary data.</text>
</comment>
<feature type="compositionally biased region" description="Polar residues" evidence="1">
    <location>
        <begin position="117"/>
        <end position="146"/>
    </location>
</feature>
<dbReference type="AlphaFoldDB" id="A0AAN6JV94"/>
<keyword evidence="2" id="KW-0251">Elongation factor</keyword>
<feature type="compositionally biased region" description="Low complexity" evidence="1">
    <location>
        <begin position="312"/>
        <end position="325"/>
    </location>
</feature>
<keyword evidence="2" id="KW-0648">Protein biosynthesis</keyword>
<dbReference type="Proteomes" id="UP001175353">
    <property type="component" value="Unassembled WGS sequence"/>
</dbReference>
<sequence>MAVAALHDPFQPLTTADSDVGLSTTERQAAAGTREVSVRPAQVAPPSVEDEANFSAATKEMLDLESPRRPAKTIHLPPQDVQEEALRQRLEAREDARRRSDLDKAPRPTHLQPQAELASSPSSTVGAYSMTTPMPAQESPDTSPDSATARDQVLPPDDLRPTSEEVQEQEEHDRILAAQKDIARKEAFGEPTPDDQLNWEAREAAARADEERRAREDVNGPEPDVVREAEATEAEQLMDGPQVKVATLLPITPVPSHDEKLTLPPSAEAPQPSSMDPQDDGDSITVVPRTKLPPIDTGKQGASKSRPQPRTAGVSSGAVGRSSISQTADEANGSPSVVARTDLADDEHAALSGRRRPVTYRAYAYTTSSRSPVGVPNAKQHVTATPRPRAPQRSRRRSRA</sequence>
<dbReference type="EMBL" id="JAUJLE010001531">
    <property type="protein sequence ID" value="KAK0948953.1"/>
    <property type="molecule type" value="Genomic_DNA"/>
</dbReference>
<feature type="region of interest" description="Disordered" evidence="1">
    <location>
        <begin position="1"/>
        <end position="400"/>
    </location>
</feature>
<evidence type="ECO:0000313" key="2">
    <source>
        <dbReference type="EMBL" id="KAK0948953.1"/>
    </source>
</evidence>
<feature type="compositionally biased region" description="Polar residues" evidence="1">
    <location>
        <begin position="326"/>
        <end position="335"/>
    </location>
</feature>
<protein>
    <submittedName>
        <fullName evidence="2">RNA polymerase II transcription elongation factor SpEAF</fullName>
    </submittedName>
</protein>
<accession>A0AAN6JV94</accession>
<feature type="compositionally biased region" description="Basic and acidic residues" evidence="1">
    <location>
        <begin position="200"/>
        <end position="230"/>
    </location>
</feature>
<feature type="compositionally biased region" description="Basic residues" evidence="1">
    <location>
        <begin position="390"/>
        <end position="400"/>
    </location>
</feature>
<reference evidence="2" key="1">
    <citation type="submission" date="2023-06" db="EMBL/GenBank/DDBJ databases">
        <title>Black Yeasts Isolated from many extreme environments.</title>
        <authorList>
            <person name="Coleine C."/>
            <person name="Stajich J.E."/>
            <person name="Selbmann L."/>
        </authorList>
    </citation>
    <scope>NUCLEOTIDE SEQUENCE</scope>
    <source>
        <strain evidence="2">CCFEE 5200</strain>
    </source>
</reference>
<evidence type="ECO:0000256" key="1">
    <source>
        <dbReference type="SAM" id="MobiDB-lite"/>
    </source>
</evidence>
<feature type="compositionally biased region" description="Polar residues" evidence="1">
    <location>
        <begin position="12"/>
        <end position="27"/>
    </location>
</feature>
<evidence type="ECO:0000313" key="3">
    <source>
        <dbReference type="Proteomes" id="UP001175353"/>
    </source>
</evidence>
<dbReference type="GO" id="GO:0003746">
    <property type="term" value="F:translation elongation factor activity"/>
    <property type="evidence" value="ECO:0007669"/>
    <property type="project" value="UniProtKB-KW"/>
</dbReference>
<organism evidence="2 3">
    <name type="scientific">Friedmanniomyces endolithicus</name>
    <dbReference type="NCBI Taxonomy" id="329885"/>
    <lineage>
        <taxon>Eukaryota</taxon>
        <taxon>Fungi</taxon>
        <taxon>Dikarya</taxon>
        <taxon>Ascomycota</taxon>
        <taxon>Pezizomycotina</taxon>
        <taxon>Dothideomycetes</taxon>
        <taxon>Dothideomycetidae</taxon>
        <taxon>Mycosphaerellales</taxon>
        <taxon>Teratosphaeriaceae</taxon>
        <taxon>Friedmanniomyces</taxon>
    </lineage>
</organism>
<feature type="compositionally biased region" description="Basic and acidic residues" evidence="1">
    <location>
        <begin position="157"/>
        <end position="188"/>
    </location>
</feature>
<keyword evidence="3" id="KW-1185">Reference proteome</keyword>
<gene>
    <name evidence="2" type="primary">eaf1_3</name>
    <name evidence="2" type="ORF">LTR91_026842</name>
</gene>
<feature type="compositionally biased region" description="Basic and acidic residues" evidence="1">
    <location>
        <begin position="84"/>
        <end position="106"/>
    </location>
</feature>
<name>A0AAN6JV94_9PEZI</name>